<accession>A0A422QLH4</accession>
<keyword evidence="1" id="KW-0472">Membrane</keyword>
<keyword evidence="1" id="KW-1133">Transmembrane helix</keyword>
<feature type="transmembrane region" description="Helical" evidence="1">
    <location>
        <begin position="78"/>
        <end position="96"/>
    </location>
</feature>
<evidence type="ECO:0000313" key="2">
    <source>
        <dbReference type="EMBL" id="RNF30681.1"/>
    </source>
</evidence>
<dbReference type="AlphaFoldDB" id="A0A422QLH4"/>
<reference evidence="2" key="1">
    <citation type="submission" date="2014-10" db="EMBL/GenBank/DDBJ databases">
        <title>Massilia sp. genome.</title>
        <authorList>
            <person name="Xu B."/>
            <person name="Dai L."/>
            <person name="Huang Z."/>
        </authorList>
    </citation>
    <scope>NUCLEOTIDE SEQUENCE [LARGE SCALE GENOMIC DNA]</scope>
    <source>
        <strain evidence="2">CFS-1</strain>
    </source>
</reference>
<dbReference type="RefSeq" id="WP_123069617.1">
    <property type="nucleotide sequence ID" value="NZ_JSAB01000095.1"/>
</dbReference>
<dbReference type="OrthoDB" id="8759624at2"/>
<gene>
    <name evidence="2" type="ORF">NM04_11195</name>
</gene>
<protein>
    <submittedName>
        <fullName evidence="2">Uncharacterized protein</fullName>
    </submittedName>
</protein>
<comment type="caution">
    <text evidence="2">The sequence shown here is derived from an EMBL/GenBank/DDBJ whole genome shotgun (WGS) entry which is preliminary data.</text>
</comment>
<organism evidence="2 3">
    <name type="scientific">Massilia aurea</name>
    <dbReference type="NCBI Taxonomy" id="373040"/>
    <lineage>
        <taxon>Bacteria</taxon>
        <taxon>Pseudomonadati</taxon>
        <taxon>Pseudomonadota</taxon>
        <taxon>Betaproteobacteria</taxon>
        <taxon>Burkholderiales</taxon>
        <taxon>Oxalobacteraceae</taxon>
        <taxon>Telluria group</taxon>
        <taxon>Massilia</taxon>
    </lineage>
</organism>
<sequence length="108" mass="11471">MDDRFFQRATRASLPLLVWAAHFGFSYIVAAAQCTPGAWRPEGPNPWLLGGVTLLALAICVWSGAAGARRLRQGSTEFVDYVAAASAMLAFVAIAWTGMPVLLVTGCA</sequence>
<keyword evidence="1" id="KW-0812">Transmembrane</keyword>
<proteinExistence type="predicted"/>
<dbReference type="EMBL" id="JSAB01000095">
    <property type="protein sequence ID" value="RNF30681.1"/>
    <property type="molecule type" value="Genomic_DNA"/>
</dbReference>
<feature type="transmembrane region" description="Helical" evidence="1">
    <location>
        <begin position="47"/>
        <end position="66"/>
    </location>
</feature>
<name>A0A422QLH4_9BURK</name>
<dbReference type="Proteomes" id="UP000283254">
    <property type="component" value="Unassembled WGS sequence"/>
</dbReference>
<evidence type="ECO:0000256" key="1">
    <source>
        <dbReference type="SAM" id="Phobius"/>
    </source>
</evidence>
<evidence type="ECO:0000313" key="3">
    <source>
        <dbReference type="Proteomes" id="UP000283254"/>
    </source>
</evidence>
<keyword evidence="3" id="KW-1185">Reference proteome</keyword>